<sequence>MITSEFNYKKLITGRLFICLFSILVISGISNANPRHQSTFAQQTMPHHAGQGHYVLSELEENYPRIHETETSGNERNPEFGPAGFKRNFDPIMFKRSYFDPIMFKRTYFDPIMFKRSYFDPIMFKRTYFDPIMFKRTYFDPIMYKRSSEYHSD</sequence>
<organism evidence="1 2">
    <name type="scientific">Trichobilharzia regenti</name>
    <name type="common">Nasal bird schistosome</name>
    <dbReference type="NCBI Taxonomy" id="157069"/>
    <lineage>
        <taxon>Eukaryota</taxon>
        <taxon>Metazoa</taxon>
        <taxon>Spiralia</taxon>
        <taxon>Lophotrochozoa</taxon>
        <taxon>Platyhelminthes</taxon>
        <taxon>Trematoda</taxon>
        <taxon>Digenea</taxon>
        <taxon>Strigeidida</taxon>
        <taxon>Schistosomatoidea</taxon>
        <taxon>Schistosomatidae</taxon>
        <taxon>Trichobilharzia</taxon>
    </lineage>
</organism>
<reference evidence="1" key="1">
    <citation type="submission" date="2022-06" db="EMBL/GenBank/DDBJ databases">
        <authorList>
            <person name="Berger JAMES D."/>
            <person name="Berger JAMES D."/>
        </authorList>
    </citation>
    <scope>NUCLEOTIDE SEQUENCE [LARGE SCALE GENOMIC DNA]</scope>
</reference>
<accession>A0AA85JST9</accession>
<keyword evidence="1" id="KW-1185">Reference proteome</keyword>
<protein>
    <submittedName>
        <fullName evidence="2">Uncharacterized protein</fullName>
    </submittedName>
</protein>
<dbReference type="AlphaFoldDB" id="A0AA85JST9"/>
<evidence type="ECO:0000313" key="1">
    <source>
        <dbReference type="Proteomes" id="UP000050795"/>
    </source>
</evidence>
<dbReference type="WBParaSite" id="TREG1_44700.1">
    <property type="protein sequence ID" value="TREG1_44700.1"/>
    <property type="gene ID" value="TREG1_44700"/>
</dbReference>
<evidence type="ECO:0000313" key="2">
    <source>
        <dbReference type="WBParaSite" id="TREG1_44700.1"/>
    </source>
</evidence>
<proteinExistence type="predicted"/>
<reference evidence="2" key="2">
    <citation type="submission" date="2023-11" db="UniProtKB">
        <authorList>
            <consortium name="WormBaseParasite"/>
        </authorList>
    </citation>
    <scope>IDENTIFICATION</scope>
</reference>
<dbReference type="Proteomes" id="UP000050795">
    <property type="component" value="Unassembled WGS sequence"/>
</dbReference>
<name>A0AA85JST9_TRIRE</name>